<evidence type="ECO:0000256" key="1">
    <source>
        <dbReference type="SAM" id="MobiDB-lite"/>
    </source>
</evidence>
<dbReference type="PROSITE" id="PS50828">
    <property type="entry name" value="SMR"/>
    <property type="match status" value="1"/>
</dbReference>
<dbReference type="SMART" id="SM00463">
    <property type="entry name" value="SMR"/>
    <property type="match status" value="1"/>
</dbReference>
<organism evidence="3 4">
    <name type="scientific">Clonostachys byssicola</name>
    <dbReference type="NCBI Taxonomy" id="160290"/>
    <lineage>
        <taxon>Eukaryota</taxon>
        <taxon>Fungi</taxon>
        <taxon>Dikarya</taxon>
        <taxon>Ascomycota</taxon>
        <taxon>Pezizomycotina</taxon>
        <taxon>Sordariomycetes</taxon>
        <taxon>Hypocreomycetidae</taxon>
        <taxon>Hypocreales</taxon>
        <taxon>Bionectriaceae</taxon>
        <taxon>Clonostachys</taxon>
    </lineage>
</organism>
<comment type="caution">
    <text evidence="3">The sequence shown here is derived from an EMBL/GenBank/DDBJ whole genome shotgun (WGS) entry which is preliminary data.</text>
</comment>
<accession>A0A9N9UTM5</accession>
<dbReference type="SMART" id="SM01162">
    <property type="entry name" value="DUF1771"/>
    <property type="match status" value="1"/>
</dbReference>
<feature type="domain" description="Smr" evidence="2">
    <location>
        <begin position="98"/>
        <end position="173"/>
    </location>
</feature>
<dbReference type="OrthoDB" id="3231855at2759"/>
<proteinExistence type="predicted"/>
<dbReference type="AlphaFoldDB" id="A0A9N9UTM5"/>
<dbReference type="InterPro" id="IPR053020">
    <property type="entry name" value="Smr_domain_protein"/>
</dbReference>
<dbReference type="PANTHER" id="PTHR47417">
    <property type="entry name" value="SMR DOMAIN-CONTAINING PROTEIN YPL199C"/>
    <property type="match status" value="1"/>
</dbReference>
<feature type="region of interest" description="Disordered" evidence="1">
    <location>
        <begin position="36"/>
        <end position="69"/>
    </location>
</feature>
<dbReference type="EMBL" id="CABFNO020001539">
    <property type="protein sequence ID" value="CAG9996496.1"/>
    <property type="molecule type" value="Genomic_DNA"/>
</dbReference>
<keyword evidence="4" id="KW-1185">Reference proteome</keyword>
<dbReference type="Pfam" id="PF01713">
    <property type="entry name" value="Smr"/>
    <property type="match status" value="1"/>
</dbReference>
<dbReference type="Gene3D" id="3.30.1370.110">
    <property type="match status" value="1"/>
</dbReference>
<dbReference type="InterPro" id="IPR013899">
    <property type="entry name" value="DUF1771"/>
</dbReference>
<feature type="compositionally biased region" description="Low complexity" evidence="1">
    <location>
        <begin position="192"/>
        <end position="220"/>
    </location>
</feature>
<feature type="compositionally biased region" description="Basic and acidic residues" evidence="1">
    <location>
        <begin position="56"/>
        <end position="69"/>
    </location>
</feature>
<evidence type="ECO:0000313" key="3">
    <source>
        <dbReference type="EMBL" id="CAG9996496.1"/>
    </source>
</evidence>
<feature type="compositionally biased region" description="Basic and acidic residues" evidence="1">
    <location>
        <begin position="36"/>
        <end position="47"/>
    </location>
</feature>
<protein>
    <recommendedName>
        <fullName evidence="2">Smr domain-containing protein</fullName>
    </recommendedName>
</protein>
<dbReference type="InterPro" id="IPR002625">
    <property type="entry name" value="Smr_dom"/>
</dbReference>
<dbReference type="PANTHER" id="PTHR47417:SF1">
    <property type="entry name" value="SMR DOMAIN-CONTAINING PROTEIN YPL199C"/>
    <property type="match status" value="1"/>
</dbReference>
<dbReference type="Proteomes" id="UP000754883">
    <property type="component" value="Unassembled WGS sequence"/>
</dbReference>
<gene>
    <name evidence="3" type="ORF">CBYS24578_00012796</name>
</gene>
<sequence length="247" mass="28491">MSIPMERLGDRAFRHDVGDDAEREYDRLRDLARSEAEKRNSCFDRSKRAYNNGDGAEAKELSNQGKAHDRKMDEYNLQASQLIFRENNAPGRVEADQIDLHGQFVEEAERILRQRIGEDRARGQHHLHVIVGKGNHSAGHVQKLKPKVEDMCRELGLDYRTEENEGRIFINLQGGSAHETGGYGHQDGYQGGHQQQQQHHQQQQGHHQQQQQHHQQQQQQNNEDDDLVGKLLPKIFKALEKHCCVMM</sequence>
<dbReference type="Pfam" id="PF08590">
    <property type="entry name" value="DUF1771"/>
    <property type="match status" value="1"/>
</dbReference>
<dbReference type="InterPro" id="IPR036063">
    <property type="entry name" value="Smr_dom_sf"/>
</dbReference>
<feature type="compositionally biased region" description="Gly residues" evidence="1">
    <location>
        <begin position="181"/>
        <end position="191"/>
    </location>
</feature>
<evidence type="ECO:0000259" key="2">
    <source>
        <dbReference type="PROSITE" id="PS50828"/>
    </source>
</evidence>
<reference evidence="3" key="1">
    <citation type="submission" date="2021-10" db="EMBL/GenBank/DDBJ databases">
        <authorList>
            <person name="Piombo E."/>
        </authorList>
    </citation>
    <scope>NUCLEOTIDE SEQUENCE</scope>
</reference>
<evidence type="ECO:0000313" key="4">
    <source>
        <dbReference type="Proteomes" id="UP000754883"/>
    </source>
</evidence>
<name>A0A9N9UTM5_9HYPO</name>
<feature type="region of interest" description="Disordered" evidence="1">
    <location>
        <begin position="175"/>
        <end position="223"/>
    </location>
</feature>
<dbReference type="SUPFAM" id="SSF160443">
    <property type="entry name" value="SMR domain-like"/>
    <property type="match status" value="1"/>
</dbReference>